<evidence type="ECO:0000256" key="1">
    <source>
        <dbReference type="SAM" id="MobiDB-lite"/>
    </source>
</evidence>
<accession>A0A2H3EBL3</accession>
<dbReference type="EMBL" id="KZ293644">
    <property type="protein sequence ID" value="PBL03701.1"/>
    <property type="molecule type" value="Genomic_DNA"/>
</dbReference>
<protein>
    <submittedName>
        <fullName evidence="2">Uncharacterized protein</fullName>
    </submittedName>
</protein>
<reference evidence="3" key="1">
    <citation type="journal article" date="2017" name="Nat. Ecol. Evol.">
        <title>Genome expansion and lineage-specific genetic innovations in the forest pathogenic fungi Armillaria.</title>
        <authorList>
            <person name="Sipos G."/>
            <person name="Prasanna A.N."/>
            <person name="Walter M.C."/>
            <person name="O'Connor E."/>
            <person name="Balint B."/>
            <person name="Krizsan K."/>
            <person name="Kiss B."/>
            <person name="Hess J."/>
            <person name="Varga T."/>
            <person name="Slot J."/>
            <person name="Riley R."/>
            <person name="Boka B."/>
            <person name="Rigling D."/>
            <person name="Barry K."/>
            <person name="Lee J."/>
            <person name="Mihaltcheva S."/>
            <person name="LaButti K."/>
            <person name="Lipzen A."/>
            <person name="Waldron R."/>
            <person name="Moloney N.M."/>
            <person name="Sperisen C."/>
            <person name="Kredics L."/>
            <person name="Vagvoelgyi C."/>
            <person name="Patrignani A."/>
            <person name="Fitzpatrick D."/>
            <person name="Nagy I."/>
            <person name="Doyle S."/>
            <person name="Anderson J.B."/>
            <person name="Grigoriev I.V."/>
            <person name="Gueldener U."/>
            <person name="Muensterkoetter M."/>
            <person name="Nagy L.G."/>
        </authorList>
    </citation>
    <scope>NUCLEOTIDE SEQUENCE [LARGE SCALE GENOMIC DNA]</scope>
    <source>
        <strain evidence="3">Ar21-2</strain>
    </source>
</reference>
<dbReference type="Proteomes" id="UP000217790">
    <property type="component" value="Unassembled WGS sequence"/>
</dbReference>
<dbReference type="AlphaFoldDB" id="A0A2H3EBL3"/>
<feature type="region of interest" description="Disordered" evidence="1">
    <location>
        <begin position="185"/>
        <end position="210"/>
    </location>
</feature>
<dbReference type="OrthoDB" id="3260407at2759"/>
<keyword evidence="3" id="KW-1185">Reference proteome</keyword>
<organism evidence="2 3">
    <name type="scientific">Armillaria gallica</name>
    <name type="common">Bulbous honey fungus</name>
    <name type="synonym">Armillaria bulbosa</name>
    <dbReference type="NCBI Taxonomy" id="47427"/>
    <lineage>
        <taxon>Eukaryota</taxon>
        <taxon>Fungi</taxon>
        <taxon>Dikarya</taxon>
        <taxon>Basidiomycota</taxon>
        <taxon>Agaricomycotina</taxon>
        <taxon>Agaricomycetes</taxon>
        <taxon>Agaricomycetidae</taxon>
        <taxon>Agaricales</taxon>
        <taxon>Marasmiineae</taxon>
        <taxon>Physalacriaceae</taxon>
        <taxon>Armillaria</taxon>
    </lineage>
</organism>
<sequence>MLRSVPALYPRLLWTSTSSFCDDVGYVESNIGMFVRSCLHQNIVASSRLPSGFMVRSLYDTHPPSAFPYTRTSHAYSAVIQLYSRSQLLPTRHVSYRRLGNVSPWCRFGCGAAETAHNLFVSCPKFTALRERYAARAHDRLNELVNSNELHSFSFVHSHHVASALFTDEVGLMVVKGAYQGKDAVKPSKSRAANQGEGRHLQPNCSVHPQNCQTI</sequence>
<evidence type="ECO:0000313" key="3">
    <source>
        <dbReference type="Proteomes" id="UP000217790"/>
    </source>
</evidence>
<dbReference type="InParanoid" id="A0A2H3EBL3"/>
<name>A0A2H3EBL3_ARMGA</name>
<proteinExistence type="predicted"/>
<gene>
    <name evidence="2" type="ORF">ARMGADRAFT_28803</name>
</gene>
<evidence type="ECO:0000313" key="2">
    <source>
        <dbReference type="EMBL" id="PBL03701.1"/>
    </source>
</evidence>